<gene>
    <name evidence="2" type="ORF">H8696_00995</name>
</gene>
<evidence type="ECO:0000259" key="1">
    <source>
        <dbReference type="Pfam" id="PF01261"/>
    </source>
</evidence>
<dbReference type="PANTHER" id="PTHR12110:SF21">
    <property type="entry name" value="XYLOSE ISOMERASE-LIKE TIM BARREL DOMAIN-CONTAINING PROTEIN"/>
    <property type="match status" value="1"/>
</dbReference>
<comment type="caution">
    <text evidence="2">The sequence shown here is derived from an EMBL/GenBank/DDBJ whole genome shotgun (WGS) entry which is preliminary data.</text>
</comment>
<evidence type="ECO:0000313" key="3">
    <source>
        <dbReference type="Proteomes" id="UP000623172"/>
    </source>
</evidence>
<dbReference type="InterPro" id="IPR050312">
    <property type="entry name" value="IolE/XylAMocC-like"/>
</dbReference>
<dbReference type="Gene3D" id="3.20.20.150">
    <property type="entry name" value="Divalent-metal-dependent TIM barrel enzymes"/>
    <property type="match status" value="1"/>
</dbReference>
<dbReference type="GO" id="GO:0016853">
    <property type="term" value="F:isomerase activity"/>
    <property type="evidence" value="ECO:0007669"/>
    <property type="project" value="UniProtKB-KW"/>
</dbReference>
<dbReference type="Pfam" id="PF01261">
    <property type="entry name" value="AP_endonuc_2"/>
    <property type="match status" value="1"/>
</dbReference>
<accession>A0A926D2Q2</accession>
<dbReference type="AlphaFoldDB" id="A0A926D2Q2"/>
<dbReference type="InterPro" id="IPR013022">
    <property type="entry name" value="Xyl_isomerase-like_TIM-brl"/>
</dbReference>
<name>A0A926D2Q2_9FIRM</name>
<sequence>MNFGCCTSMDHYALLAEMGYDYIELAGVELYEMTGEEVEDAARTLARGQVECVNINTYCPESVALTGPRYDRETVARYARAVLKRAHRLGATMVGFGAPKSRVLPEGYDRAKAMAEFKEAITLTCEIAEREGIEILLEAICAQQCDLVNTTREAVAVVETLALPNLNLVYDTFHAEMMGEDTDAILAAAPYMHHFHVAQPVDGNRCYLNEAHMDNYRRFIAAAMSCGYDGAVSVEAMTGDFESGARRSLEILRRVTENLRAV</sequence>
<proteinExistence type="predicted"/>
<dbReference type="RefSeq" id="WP_249314346.1">
    <property type="nucleotide sequence ID" value="NZ_JACRSR010000001.1"/>
</dbReference>
<keyword evidence="3" id="KW-1185">Reference proteome</keyword>
<feature type="domain" description="Xylose isomerase-like TIM barrel" evidence="1">
    <location>
        <begin position="13"/>
        <end position="254"/>
    </location>
</feature>
<protein>
    <submittedName>
        <fullName evidence="2">Sugar phosphate isomerase/epimerase</fullName>
    </submittedName>
</protein>
<dbReference type="InterPro" id="IPR036237">
    <property type="entry name" value="Xyl_isomerase-like_sf"/>
</dbReference>
<dbReference type="EMBL" id="JACRSR010000001">
    <property type="protein sequence ID" value="MBC8530422.1"/>
    <property type="molecule type" value="Genomic_DNA"/>
</dbReference>
<evidence type="ECO:0000313" key="2">
    <source>
        <dbReference type="EMBL" id="MBC8530422.1"/>
    </source>
</evidence>
<keyword evidence="2" id="KW-0413">Isomerase</keyword>
<organism evidence="2 3">
    <name type="scientific">Gehongia tenuis</name>
    <dbReference type="NCBI Taxonomy" id="2763655"/>
    <lineage>
        <taxon>Bacteria</taxon>
        <taxon>Bacillati</taxon>
        <taxon>Bacillota</taxon>
        <taxon>Clostridia</taxon>
        <taxon>Christensenellales</taxon>
        <taxon>Christensenellaceae</taxon>
        <taxon>Gehongia</taxon>
    </lineage>
</organism>
<dbReference type="SUPFAM" id="SSF51658">
    <property type="entry name" value="Xylose isomerase-like"/>
    <property type="match status" value="1"/>
</dbReference>
<dbReference type="Proteomes" id="UP000623172">
    <property type="component" value="Unassembled WGS sequence"/>
</dbReference>
<reference evidence="2" key="1">
    <citation type="submission" date="2020-08" db="EMBL/GenBank/DDBJ databases">
        <title>Genome public.</title>
        <authorList>
            <person name="Liu C."/>
            <person name="Sun Q."/>
        </authorList>
    </citation>
    <scope>NUCLEOTIDE SEQUENCE</scope>
    <source>
        <strain evidence="2">NSJ-53</strain>
    </source>
</reference>
<dbReference type="PANTHER" id="PTHR12110">
    <property type="entry name" value="HYDROXYPYRUVATE ISOMERASE"/>
    <property type="match status" value="1"/>
</dbReference>